<keyword evidence="4" id="KW-1185">Reference proteome</keyword>
<dbReference type="InterPro" id="IPR051159">
    <property type="entry name" value="Hexapeptide_acetyltransf"/>
</dbReference>
<organism evidence="3 4">
    <name type="scientific">Spirosoma radiotolerans</name>
    <dbReference type="NCBI Taxonomy" id="1379870"/>
    <lineage>
        <taxon>Bacteria</taxon>
        <taxon>Pseudomonadati</taxon>
        <taxon>Bacteroidota</taxon>
        <taxon>Cytophagia</taxon>
        <taxon>Cytophagales</taxon>
        <taxon>Cytophagaceae</taxon>
        <taxon>Spirosoma</taxon>
    </lineage>
</organism>
<dbReference type="GO" id="GO:0005829">
    <property type="term" value="C:cytosol"/>
    <property type="evidence" value="ECO:0007669"/>
    <property type="project" value="TreeGrafter"/>
</dbReference>
<dbReference type="KEGG" id="srd:SD10_22490"/>
<evidence type="ECO:0000256" key="1">
    <source>
        <dbReference type="ARBA" id="ARBA00007274"/>
    </source>
</evidence>
<reference evidence="3 4" key="1">
    <citation type="journal article" date="2014" name="Curr. Microbiol.">
        <title>Spirosoma radiotolerans sp. nov., a gamma-radiation-resistant bacterium isolated from gamma ray-irradiated soil.</title>
        <authorList>
            <person name="Lee J.J."/>
            <person name="Srinivasan S."/>
            <person name="Lim S."/>
            <person name="Joe M."/>
            <person name="Im S."/>
            <person name="Bae S.I."/>
            <person name="Park K.R."/>
            <person name="Han J.H."/>
            <person name="Park S.H."/>
            <person name="Joo B.M."/>
            <person name="Park S.J."/>
            <person name="Kim M.K."/>
        </authorList>
    </citation>
    <scope>NUCLEOTIDE SEQUENCE [LARGE SCALE GENOMIC DNA]</scope>
    <source>
        <strain evidence="3 4">DG5A</strain>
    </source>
</reference>
<dbReference type="PANTHER" id="PTHR23416:SF23">
    <property type="entry name" value="ACETYLTRANSFERASE C18B11.09C-RELATED"/>
    <property type="match status" value="1"/>
</dbReference>
<accession>A0A0E4A1T5</accession>
<evidence type="ECO:0000313" key="4">
    <source>
        <dbReference type="Proteomes" id="UP000033054"/>
    </source>
</evidence>
<dbReference type="PANTHER" id="PTHR23416">
    <property type="entry name" value="SIALIC ACID SYNTHASE-RELATED"/>
    <property type="match status" value="1"/>
</dbReference>
<dbReference type="PATRIC" id="fig|1379870.5.peg.4869"/>
<dbReference type="RefSeq" id="WP_046579995.1">
    <property type="nucleotide sequence ID" value="NZ_CP010429.1"/>
</dbReference>
<dbReference type="InterPro" id="IPR011004">
    <property type="entry name" value="Trimer_LpxA-like_sf"/>
</dbReference>
<evidence type="ECO:0000313" key="3">
    <source>
        <dbReference type="EMBL" id="AKD58728.1"/>
    </source>
</evidence>
<sequence length="193" mass="22001">MLSSHTYSNPDPYLRPSFSVRNKLRRLLWSVTWRLLCQWTPNPMHAWRIWMLRQFGAKIGRTNFIYPSCKIWAPWLLETEDVVTIGSGVEIYNPGGIYLGHHSIISQDAYLCGATHNYNSAEFTYLKSKITIGPYAWVCARAIVLPGVHCREGSVLGAAALTSRSLEPWTVYGGNPAKPLKERHNFTVKEEVY</sequence>
<name>A0A0E4A1T5_9BACT</name>
<dbReference type="SUPFAM" id="SSF51161">
    <property type="entry name" value="Trimeric LpxA-like enzymes"/>
    <property type="match status" value="1"/>
</dbReference>
<proteinExistence type="inferred from homology"/>
<dbReference type="GO" id="GO:0008374">
    <property type="term" value="F:O-acyltransferase activity"/>
    <property type="evidence" value="ECO:0007669"/>
    <property type="project" value="TreeGrafter"/>
</dbReference>
<dbReference type="STRING" id="1379870.SD10_22490"/>
<gene>
    <name evidence="3" type="ORF">SD10_22490</name>
</gene>
<comment type="similarity">
    <text evidence="1">Belongs to the transferase hexapeptide repeat family.</text>
</comment>
<evidence type="ECO:0000256" key="2">
    <source>
        <dbReference type="ARBA" id="ARBA00022679"/>
    </source>
</evidence>
<dbReference type="AlphaFoldDB" id="A0A0E4A1T5"/>
<dbReference type="Gene3D" id="2.160.10.10">
    <property type="entry name" value="Hexapeptide repeat proteins"/>
    <property type="match status" value="1"/>
</dbReference>
<protein>
    <submittedName>
        <fullName evidence="3">Acetyltransferase</fullName>
    </submittedName>
</protein>
<keyword evidence="2 3" id="KW-0808">Transferase</keyword>
<dbReference type="EMBL" id="CP010429">
    <property type="protein sequence ID" value="AKD58728.1"/>
    <property type="molecule type" value="Genomic_DNA"/>
</dbReference>
<dbReference type="Proteomes" id="UP000033054">
    <property type="component" value="Chromosome"/>
</dbReference>
<dbReference type="HOGENOM" id="CLU_051638_7_2_10"/>
<dbReference type="OrthoDB" id="9814490at2"/>